<keyword evidence="1" id="KW-0812">Transmembrane</keyword>
<evidence type="ECO:0000256" key="1">
    <source>
        <dbReference type="SAM" id="Phobius"/>
    </source>
</evidence>
<evidence type="ECO:0000313" key="3">
    <source>
        <dbReference type="Proteomes" id="UP001519460"/>
    </source>
</evidence>
<dbReference type="EMBL" id="JACVVK020000145">
    <property type="protein sequence ID" value="KAK7488929.1"/>
    <property type="molecule type" value="Genomic_DNA"/>
</dbReference>
<name>A0ABD0KPB2_9CAEN</name>
<feature type="non-terminal residue" evidence="2">
    <location>
        <position position="176"/>
    </location>
</feature>
<keyword evidence="1" id="KW-0472">Membrane</keyword>
<keyword evidence="1" id="KW-1133">Transmembrane helix</keyword>
<sequence length="176" mass="19456">MRCLGRFKGCNRSLNIAGAVRSSNAAKHPFAMMAAYSSDMIFLEYLLLVLLAFLVQLTTSSRGMTVRNFHGIESLQEVECWGGALGAEVTLYSLKIFTIPGQEVVAFAQPFTNNCVTFAEFSSCSIDTSDTRKSRVRVLVPDLEDGESRTYGCNATSFKSFDHYKFSTWSLVVTGK</sequence>
<organism evidence="2 3">
    <name type="scientific">Batillaria attramentaria</name>
    <dbReference type="NCBI Taxonomy" id="370345"/>
    <lineage>
        <taxon>Eukaryota</taxon>
        <taxon>Metazoa</taxon>
        <taxon>Spiralia</taxon>
        <taxon>Lophotrochozoa</taxon>
        <taxon>Mollusca</taxon>
        <taxon>Gastropoda</taxon>
        <taxon>Caenogastropoda</taxon>
        <taxon>Sorbeoconcha</taxon>
        <taxon>Cerithioidea</taxon>
        <taxon>Batillariidae</taxon>
        <taxon>Batillaria</taxon>
    </lineage>
</organism>
<accession>A0ABD0KPB2</accession>
<proteinExistence type="predicted"/>
<dbReference type="AlphaFoldDB" id="A0ABD0KPB2"/>
<dbReference type="Proteomes" id="UP001519460">
    <property type="component" value="Unassembled WGS sequence"/>
</dbReference>
<evidence type="ECO:0000313" key="2">
    <source>
        <dbReference type="EMBL" id="KAK7488929.1"/>
    </source>
</evidence>
<protein>
    <submittedName>
        <fullName evidence="2">Uncharacterized protein</fullName>
    </submittedName>
</protein>
<feature type="transmembrane region" description="Helical" evidence="1">
    <location>
        <begin position="40"/>
        <end position="59"/>
    </location>
</feature>
<gene>
    <name evidence="2" type="ORF">BaRGS_00019886</name>
</gene>
<keyword evidence="3" id="KW-1185">Reference proteome</keyword>
<comment type="caution">
    <text evidence="2">The sequence shown here is derived from an EMBL/GenBank/DDBJ whole genome shotgun (WGS) entry which is preliminary data.</text>
</comment>
<reference evidence="2 3" key="1">
    <citation type="journal article" date="2023" name="Sci. Data">
        <title>Genome assembly of the Korean intertidal mud-creeper Batillaria attramentaria.</title>
        <authorList>
            <person name="Patra A.K."/>
            <person name="Ho P.T."/>
            <person name="Jun S."/>
            <person name="Lee S.J."/>
            <person name="Kim Y."/>
            <person name="Won Y.J."/>
        </authorList>
    </citation>
    <scope>NUCLEOTIDE SEQUENCE [LARGE SCALE GENOMIC DNA]</scope>
    <source>
        <strain evidence="2">Wonlab-2016</strain>
    </source>
</reference>